<dbReference type="InterPro" id="IPR009060">
    <property type="entry name" value="UBA-like_sf"/>
</dbReference>
<dbReference type="InterPro" id="IPR014039">
    <property type="entry name" value="Transl_elong_EFTs/EF1B_dimer"/>
</dbReference>
<dbReference type="HAMAP" id="MF_00050">
    <property type="entry name" value="EF_Ts"/>
    <property type="match status" value="1"/>
</dbReference>
<dbReference type="HOGENOM" id="CLU_047155_4_1_1"/>
<reference evidence="8" key="1">
    <citation type="submission" date="2011-04" db="EMBL/GenBank/DDBJ databases">
        <title>Evolution of plant cell wall degrading machinery underlies the functional diversity of forest fungi.</title>
        <authorList>
            <consortium name="US DOE Joint Genome Institute (JGI-PGF)"/>
            <person name="Eastwood D.C."/>
            <person name="Floudas D."/>
            <person name="Binder M."/>
            <person name="Majcherczyk A."/>
            <person name="Schneider P."/>
            <person name="Aerts A."/>
            <person name="Asiegbu F.O."/>
            <person name="Baker S.E."/>
            <person name="Barry K."/>
            <person name="Bendiksby M."/>
            <person name="Blumentritt M."/>
            <person name="Coutinho P.M."/>
            <person name="Cullen D."/>
            <person name="Cullen D."/>
            <person name="Gathman A."/>
            <person name="Goodell B."/>
            <person name="Henrissat B."/>
            <person name="Ihrmark K."/>
            <person name="Kauserud H."/>
            <person name="Kohler A."/>
            <person name="LaButti K."/>
            <person name="Lapidus A."/>
            <person name="Lavin J.L."/>
            <person name="Lee Y.-H."/>
            <person name="Lindquist E."/>
            <person name="Lilly W."/>
            <person name="Lucas S."/>
            <person name="Morin E."/>
            <person name="Murat C."/>
            <person name="Oguiza J.A."/>
            <person name="Park J."/>
            <person name="Pisabarro A.G."/>
            <person name="Riley R."/>
            <person name="Rosling A."/>
            <person name="Salamov A."/>
            <person name="Schmidt O."/>
            <person name="Schmutz J."/>
            <person name="Skrede I."/>
            <person name="Stenlid J."/>
            <person name="Wiebenga A."/>
            <person name="Xie X."/>
            <person name="Kues U."/>
            <person name="Hibbett D.S."/>
            <person name="Hoffmeister D."/>
            <person name="Hogberg N."/>
            <person name="Martin F."/>
            <person name="Grigoriev I.V."/>
            <person name="Watkinson S.C."/>
        </authorList>
    </citation>
    <scope>NUCLEOTIDE SEQUENCE</scope>
    <source>
        <strain evidence="8">S7.9</strain>
    </source>
</reference>
<keyword evidence="3 6" id="KW-0648">Protein biosynthesis</keyword>
<sequence>MFRPTSLRQSREFFLSTRFRCYSTSSPKPTLQLVAQLRKLTEVSITKAREALTASNNDVNGALAWLEADMVASGAQRAAKLEGRVAREGLVSISVLSAGNAAKAGLGKGSVRAAMVELNCETDFVGRGELFSQLAADIAHTAAFISEPVDSDNLIIPCPLDVLNDAPLISQNGSQAHSSSTVSTSIRDLMAKVGEKVSLRRAITLVQNPLSDQSGNLGLRLASYVHGAVNSAPQGKIGAIALLALKSPNLSTHFASEPFTRELERLERAIARQIVGLDTLSIRSNGSEDGTALYDQPFMMYGGDSANETVRTVLNQWALDRGLVKDQEEGGVEVIDFAKWTVGSSDVE</sequence>
<name>F8NG21_SERL9</name>
<evidence type="ECO:0000313" key="8">
    <source>
        <dbReference type="EMBL" id="EGO30991.1"/>
    </source>
</evidence>
<gene>
    <name evidence="6" type="primary">TSF1</name>
    <name evidence="8" type="ORF">SERLADRAFT_455471</name>
</gene>
<dbReference type="Proteomes" id="UP000008064">
    <property type="component" value="Unassembled WGS sequence"/>
</dbReference>
<evidence type="ECO:0000256" key="3">
    <source>
        <dbReference type="ARBA" id="ARBA00022917"/>
    </source>
</evidence>
<dbReference type="PANTHER" id="PTHR11741">
    <property type="entry name" value="ELONGATION FACTOR TS"/>
    <property type="match status" value="1"/>
</dbReference>
<dbReference type="GeneID" id="18817177"/>
<dbReference type="PANTHER" id="PTHR11741:SF0">
    <property type="entry name" value="ELONGATION FACTOR TS, MITOCHONDRIAL"/>
    <property type="match status" value="1"/>
</dbReference>
<dbReference type="GO" id="GO:0070125">
    <property type="term" value="P:mitochondrial translational elongation"/>
    <property type="evidence" value="ECO:0007669"/>
    <property type="project" value="TreeGrafter"/>
</dbReference>
<evidence type="ECO:0000256" key="1">
    <source>
        <dbReference type="ARBA" id="ARBA00005532"/>
    </source>
</evidence>
<dbReference type="Gene3D" id="1.10.8.10">
    <property type="entry name" value="DNA helicase RuvA subunit, C-terminal domain"/>
    <property type="match status" value="1"/>
</dbReference>
<evidence type="ECO:0000256" key="6">
    <source>
        <dbReference type="HAMAP-Rule" id="MF_03135"/>
    </source>
</evidence>
<dbReference type="Gene3D" id="3.30.479.20">
    <property type="entry name" value="Elongation factor Ts, dimerisation domain"/>
    <property type="match status" value="2"/>
</dbReference>
<evidence type="ECO:0000259" key="7">
    <source>
        <dbReference type="Pfam" id="PF00889"/>
    </source>
</evidence>
<dbReference type="GO" id="GO:0005739">
    <property type="term" value="C:mitochondrion"/>
    <property type="evidence" value="ECO:0007669"/>
    <property type="project" value="UniProtKB-SubCell"/>
</dbReference>
<evidence type="ECO:0000256" key="4">
    <source>
        <dbReference type="ARBA" id="ARBA00022946"/>
    </source>
</evidence>
<keyword evidence="4" id="KW-0809">Transit peptide</keyword>
<dbReference type="Pfam" id="PF00889">
    <property type="entry name" value="EF_TS"/>
    <property type="match status" value="1"/>
</dbReference>
<keyword evidence="2 6" id="KW-0251">Elongation factor</keyword>
<dbReference type="GO" id="GO:0003746">
    <property type="term" value="F:translation elongation factor activity"/>
    <property type="evidence" value="ECO:0007669"/>
    <property type="project" value="UniProtKB-UniRule"/>
</dbReference>
<dbReference type="SUPFAM" id="SSF46934">
    <property type="entry name" value="UBA-like"/>
    <property type="match status" value="1"/>
</dbReference>
<dbReference type="InterPro" id="IPR001816">
    <property type="entry name" value="Transl_elong_EFTs/EF1B"/>
</dbReference>
<dbReference type="SUPFAM" id="SSF54713">
    <property type="entry name" value="Elongation factor Ts (EF-Ts), dimerisation domain"/>
    <property type="match status" value="2"/>
</dbReference>
<keyword evidence="5 6" id="KW-0496">Mitochondrion</keyword>
<dbReference type="OrthoDB" id="277235at2759"/>
<accession>F8NG21</accession>
<comment type="similarity">
    <text evidence="1 6">Belongs to the EF-Ts family.</text>
</comment>
<comment type="function">
    <text evidence="6">Associates with the EF-Tu.GDP complex and induces the exchange of GDP to GTP. It remains bound to the aminoacyl-tRNA.EF-Tu.GTP complex up to the GTP hydrolysis stage on the ribosome.</text>
</comment>
<proteinExistence type="inferred from homology"/>
<organism>
    <name type="scientific">Serpula lacrymans var. lacrymans (strain S7.9)</name>
    <name type="common">Dry rot fungus</name>
    <dbReference type="NCBI Taxonomy" id="578457"/>
    <lineage>
        <taxon>Eukaryota</taxon>
        <taxon>Fungi</taxon>
        <taxon>Dikarya</taxon>
        <taxon>Basidiomycota</taxon>
        <taxon>Agaricomycotina</taxon>
        <taxon>Agaricomycetes</taxon>
        <taxon>Agaricomycetidae</taxon>
        <taxon>Boletales</taxon>
        <taxon>Coniophorineae</taxon>
        <taxon>Serpulaceae</taxon>
        <taxon>Serpula</taxon>
    </lineage>
</organism>
<feature type="domain" description="Translation elongation factor EFTs/EF1B dimerisation" evidence="7">
    <location>
        <begin position="113"/>
        <end position="265"/>
    </location>
</feature>
<dbReference type="EMBL" id="GL945428">
    <property type="protein sequence ID" value="EGO30991.1"/>
    <property type="molecule type" value="Genomic_DNA"/>
</dbReference>
<dbReference type="KEGG" id="sla:SERLADRAFT_455471"/>
<dbReference type="RefSeq" id="XP_007312875.1">
    <property type="nucleotide sequence ID" value="XM_007312813.1"/>
</dbReference>
<dbReference type="InterPro" id="IPR036402">
    <property type="entry name" value="EF-Ts_dimer_sf"/>
</dbReference>
<protein>
    <recommendedName>
        <fullName evidence="6">Elongation factor Ts, mitochondrial</fullName>
        <shortName evidence="6">EF-Ts</shortName>
        <shortName evidence="6">EF-TsMt</shortName>
    </recommendedName>
</protein>
<comment type="subcellular location">
    <subcellularLocation>
        <location evidence="6">Mitochondrion</location>
    </subcellularLocation>
</comment>
<evidence type="ECO:0000256" key="2">
    <source>
        <dbReference type="ARBA" id="ARBA00022768"/>
    </source>
</evidence>
<evidence type="ECO:0000256" key="5">
    <source>
        <dbReference type="ARBA" id="ARBA00023128"/>
    </source>
</evidence>
<dbReference type="AlphaFoldDB" id="F8NG21"/>